<evidence type="ECO:0000259" key="1">
    <source>
        <dbReference type="Pfam" id="PF10543"/>
    </source>
</evidence>
<proteinExistence type="predicted"/>
<keyword evidence="2" id="KW-0238">DNA-binding</keyword>
<keyword evidence="3" id="KW-1185">Reference proteome</keyword>
<dbReference type="OrthoDB" id="9816206at2"/>
<gene>
    <name evidence="2" type="ORF">CMV30_06450</name>
</gene>
<evidence type="ECO:0000313" key="3">
    <source>
        <dbReference type="Proteomes" id="UP000217265"/>
    </source>
</evidence>
<dbReference type="KEGG" id="vbh:CMV30_06450"/>
<reference evidence="2 3" key="1">
    <citation type="submission" date="2017-09" db="EMBL/GenBank/DDBJ databases">
        <title>Complete genome sequence of Verrucomicrobial strain HZ-65, isolated from freshwater.</title>
        <authorList>
            <person name="Choi A."/>
        </authorList>
    </citation>
    <scope>NUCLEOTIDE SEQUENCE [LARGE SCALE GENOMIC DNA]</scope>
    <source>
        <strain evidence="2 3">HZ-65</strain>
    </source>
</reference>
<accession>A0A290QC46</accession>
<dbReference type="InterPro" id="IPR018873">
    <property type="entry name" value="KilA-N_DNA-bd_domain"/>
</dbReference>
<feature type="domain" description="KilA-N DNA-binding" evidence="1">
    <location>
        <begin position="9"/>
        <end position="92"/>
    </location>
</feature>
<organism evidence="2 3">
    <name type="scientific">Nibricoccus aquaticus</name>
    <dbReference type="NCBI Taxonomy" id="2576891"/>
    <lineage>
        <taxon>Bacteria</taxon>
        <taxon>Pseudomonadati</taxon>
        <taxon>Verrucomicrobiota</taxon>
        <taxon>Opitutia</taxon>
        <taxon>Opitutales</taxon>
        <taxon>Opitutaceae</taxon>
        <taxon>Nibricoccus</taxon>
    </lineage>
</organism>
<evidence type="ECO:0000313" key="2">
    <source>
        <dbReference type="EMBL" id="ATC66023.1"/>
    </source>
</evidence>
<dbReference type="GO" id="GO:0003677">
    <property type="term" value="F:DNA binding"/>
    <property type="evidence" value="ECO:0007669"/>
    <property type="project" value="UniProtKB-KW"/>
</dbReference>
<dbReference type="EMBL" id="CP023344">
    <property type="protein sequence ID" value="ATC66023.1"/>
    <property type="molecule type" value="Genomic_DNA"/>
</dbReference>
<dbReference type="Pfam" id="PF10543">
    <property type="entry name" value="ORF6N"/>
    <property type="match status" value="1"/>
</dbReference>
<name>A0A290QC46_9BACT</name>
<protein>
    <submittedName>
        <fullName evidence="2">DNA-binding protein</fullName>
    </submittedName>
</protein>
<dbReference type="AlphaFoldDB" id="A0A290QC46"/>
<sequence length="176" mass="20185">MPIERIDSRIYLIRGQKVLLDSDLAELYGVETRILNRAVTRNLERFPEDFMFTLTREEIVRISQFGTSSVNLKFSKTISVFTEQGVAMLSGVLRSPQAVQVNIEIMRAFVRLRQLIASSADLSRKLRALEKKYDDQFKIVFEAIRELMSPIDEDDKAREIGFHTLAKSAPSKTKKS</sequence>
<dbReference type="Proteomes" id="UP000217265">
    <property type="component" value="Chromosome"/>
</dbReference>